<dbReference type="PANTHER" id="PTHR30629:SF2">
    <property type="entry name" value="PROPHAGE INTEGRASE INTS-RELATED"/>
    <property type="match status" value="1"/>
</dbReference>
<dbReference type="InterPro" id="IPR013762">
    <property type="entry name" value="Integrase-like_cat_sf"/>
</dbReference>
<accession>A0A323UVE0</accession>
<evidence type="ECO:0000256" key="1">
    <source>
        <dbReference type="ARBA" id="ARBA00008857"/>
    </source>
</evidence>
<comment type="similarity">
    <text evidence="1">Belongs to the 'phage' integrase family.</text>
</comment>
<evidence type="ECO:0000313" key="7">
    <source>
        <dbReference type="Proteomes" id="UP000248259"/>
    </source>
</evidence>
<dbReference type="InterPro" id="IPR011010">
    <property type="entry name" value="DNA_brk_join_enz"/>
</dbReference>
<dbReference type="Gene3D" id="1.10.150.130">
    <property type="match status" value="1"/>
</dbReference>
<evidence type="ECO:0000256" key="4">
    <source>
        <dbReference type="ARBA" id="ARBA00023172"/>
    </source>
</evidence>
<feature type="domain" description="Tyr recombinase" evidence="5">
    <location>
        <begin position="204"/>
        <end position="396"/>
    </location>
</feature>
<dbReference type="EMBL" id="QKOE01000007">
    <property type="protein sequence ID" value="PZA16425.1"/>
    <property type="molecule type" value="Genomic_DNA"/>
</dbReference>
<dbReference type="SUPFAM" id="SSF56349">
    <property type="entry name" value="DNA breaking-rejoining enzymes"/>
    <property type="match status" value="1"/>
</dbReference>
<evidence type="ECO:0000259" key="5">
    <source>
        <dbReference type="PROSITE" id="PS51898"/>
    </source>
</evidence>
<gene>
    <name evidence="6" type="ORF">DNK49_12325</name>
</gene>
<dbReference type="InterPro" id="IPR038488">
    <property type="entry name" value="Integrase_DNA-bd_sf"/>
</dbReference>
<comment type="caution">
    <text evidence="6">The sequence shown here is derived from an EMBL/GenBank/DDBJ whole genome shotgun (WGS) entry which is preliminary data.</text>
</comment>
<dbReference type="Pfam" id="PF13356">
    <property type="entry name" value="Arm-DNA-bind_3"/>
    <property type="match status" value="1"/>
</dbReference>
<keyword evidence="7" id="KW-1185">Reference proteome</keyword>
<dbReference type="Proteomes" id="UP000248259">
    <property type="component" value="Unassembled WGS sequence"/>
</dbReference>
<dbReference type="PANTHER" id="PTHR30629">
    <property type="entry name" value="PROPHAGE INTEGRASE"/>
    <property type="match status" value="1"/>
</dbReference>
<dbReference type="Pfam" id="PF00589">
    <property type="entry name" value="Phage_integrase"/>
    <property type="match status" value="1"/>
</dbReference>
<dbReference type="Pfam" id="PF22022">
    <property type="entry name" value="Phage_int_M"/>
    <property type="match status" value="1"/>
</dbReference>
<dbReference type="InterPro" id="IPR002104">
    <property type="entry name" value="Integrase_catalytic"/>
</dbReference>
<dbReference type="Gene3D" id="1.10.443.10">
    <property type="entry name" value="Intergrase catalytic core"/>
    <property type="match status" value="1"/>
</dbReference>
<dbReference type="CDD" id="cd00801">
    <property type="entry name" value="INT_P4_C"/>
    <property type="match status" value="1"/>
</dbReference>
<organism evidence="6 7">
    <name type="scientific">Parazoarcus communis SWub3 = DSM 12120</name>
    <dbReference type="NCBI Taxonomy" id="1121029"/>
    <lineage>
        <taxon>Bacteria</taxon>
        <taxon>Pseudomonadati</taxon>
        <taxon>Pseudomonadota</taxon>
        <taxon>Betaproteobacteria</taxon>
        <taxon>Rhodocyclales</taxon>
        <taxon>Zoogloeaceae</taxon>
        <taxon>Parazoarcus</taxon>
    </lineage>
</organism>
<keyword evidence="3" id="KW-0238">DNA-binding</keyword>
<dbReference type="GO" id="GO:0003677">
    <property type="term" value="F:DNA binding"/>
    <property type="evidence" value="ECO:0007669"/>
    <property type="project" value="UniProtKB-KW"/>
</dbReference>
<keyword evidence="4" id="KW-0233">DNA recombination</keyword>
<dbReference type="GO" id="GO:0006310">
    <property type="term" value="P:DNA recombination"/>
    <property type="evidence" value="ECO:0007669"/>
    <property type="project" value="UniProtKB-KW"/>
</dbReference>
<dbReference type="AlphaFoldDB" id="A0A323UVE0"/>
<dbReference type="PROSITE" id="PS51898">
    <property type="entry name" value="TYR_RECOMBINASE"/>
    <property type="match status" value="1"/>
</dbReference>
<dbReference type="InterPro" id="IPR025166">
    <property type="entry name" value="Integrase_DNA_bind_dom"/>
</dbReference>
<reference evidence="6 7" key="1">
    <citation type="submission" date="2018-06" db="EMBL/GenBank/DDBJ databases">
        <title>Azoarcus communis strain SWub3 genome.</title>
        <authorList>
            <person name="Zorraquino Salvo V."/>
            <person name="Toubiana D."/>
            <person name="Blumwald E."/>
        </authorList>
    </citation>
    <scope>NUCLEOTIDE SEQUENCE [LARGE SCALE GENOMIC DNA]</scope>
    <source>
        <strain evidence="6 7">SWub3</strain>
    </source>
</reference>
<dbReference type="InterPro" id="IPR010998">
    <property type="entry name" value="Integrase_recombinase_N"/>
</dbReference>
<dbReference type="InterPro" id="IPR053876">
    <property type="entry name" value="Phage_int_M"/>
</dbReference>
<dbReference type="RefSeq" id="WP_110524931.1">
    <property type="nucleotide sequence ID" value="NZ_QKOE01000007.1"/>
</dbReference>
<protein>
    <submittedName>
        <fullName evidence="6">Integrase</fullName>
    </submittedName>
</protein>
<sequence>MPLTNVVITNTKPSDQGKSIKLADGGGLYLLITPKGARYWRLKYRWAGKEKLLALGVFPEISLKDARARRDAARRLLDEGMDPSEKRRSDRVAARVAAESSFKAIALEWHQARAAEWAPRHAASVLRTMEMYLFPDLGARPIAEIEPMALLDVLRKVERAGKLDTAKRLRERAEAIFRLAVATGRARHNPAAELADSLKVKISKPRPALRLDELPAFLVALRDNQSLTPHTRALFLVVITCFTRIGETVRAEWEHIDLKNGIWTIPAQNRKIKTTLKHITPPHLVPLPTQVLDALSQLRAHPQAGPYVFPNHHKPRSHMSEATLLKALERMGYGGKNTKHGNVVTHGFRATASTILNEAGFNPDAVERQLSHREPNQVRAAYNRAAYMEERRRMLQCWADYLDRLTVEKRTVPFLAADMAPASTA</sequence>
<evidence type="ECO:0000313" key="6">
    <source>
        <dbReference type="EMBL" id="PZA16425.1"/>
    </source>
</evidence>
<proteinExistence type="inferred from homology"/>
<evidence type="ECO:0000256" key="3">
    <source>
        <dbReference type="ARBA" id="ARBA00023125"/>
    </source>
</evidence>
<dbReference type="GO" id="GO:0015074">
    <property type="term" value="P:DNA integration"/>
    <property type="evidence" value="ECO:0007669"/>
    <property type="project" value="UniProtKB-KW"/>
</dbReference>
<dbReference type="Gene3D" id="3.30.160.390">
    <property type="entry name" value="Integrase, DNA-binding domain"/>
    <property type="match status" value="1"/>
</dbReference>
<dbReference type="InterPro" id="IPR050808">
    <property type="entry name" value="Phage_Integrase"/>
</dbReference>
<keyword evidence="2" id="KW-0229">DNA integration</keyword>
<name>A0A323UVE0_9RHOO</name>
<dbReference type="OrthoDB" id="9775880at2"/>
<evidence type="ECO:0000256" key="2">
    <source>
        <dbReference type="ARBA" id="ARBA00022908"/>
    </source>
</evidence>